<name>A0A6A6MAT5_HEVBR</name>
<dbReference type="InterPro" id="IPR011611">
    <property type="entry name" value="PfkB_dom"/>
</dbReference>
<protein>
    <recommendedName>
        <fullName evidence="3">Carbohydrate kinase PfkB domain-containing protein</fullName>
    </recommendedName>
</protein>
<gene>
    <name evidence="4" type="ORF">GH714_006109</name>
</gene>
<dbReference type="GO" id="GO:0045271">
    <property type="term" value="C:respiratory chain complex I"/>
    <property type="evidence" value="ECO:0007669"/>
    <property type="project" value="UniProtKB-ARBA"/>
</dbReference>
<sequence>MGTLGRAVYSVGFWIRETGQALDRLGCRLQGNYYFQEQLSRHRTLMNVFDKAPVVDKDAFLAPSASIIGDVQIGRGSSIWYGCVLRGDVNSISIGCGTNIQDNSLVHVAKSNLSGKVLPTIVGDNVTVGHSAVLHGCTVEDEAFVGMGATLLDGVVVQKHAMVAAGALVRQNTKIPAGEVWGGNPAKFLRKLTDEEIAFIAQSATNYSNLAQVHASENAKPFDEIEFEKLLRKKFARRDEEYDSMLGVVRETPLNLLFQIISYQTEHPRQFKVFHEVAIQELQHILGEVKTHLLASPDDTSPVRTIAGDSVASAIRGLSANFGVSCGIIVAYGMIRKAGCLLCVCLVDALGNRTMLPCLSSAVKVQADELTKEDFRDLSRLVTLAVTNSFFVTVAGNEIWNIQHRSYSSSNSDCEMIRNFRSPLLQLLESRDIDLCFANEDEAMELLRGEQNTDPEAALEFLAKHCNWAVVTLVLMGALRKAWKRAIGEAKATDATGAGDLFASGFLYGLVKGLSLEECCKVGTCSGGSVVRSLGGEVTPENRQWMYKQMQINGLPVHPQLMPQLAYK</sequence>
<dbReference type="PANTHER" id="PTHR13061:SF41">
    <property type="entry name" value="YRDA, PUTATIVE-RELATED"/>
    <property type="match status" value="1"/>
</dbReference>
<dbReference type="Gene3D" id="3.40.1190.20">
    <property type="match status" value="1"/>
</dbReference>
<dbReference type="FunFam" id="2.160.10.10:FF:000012">
    <property type="entry name" value="Carnitine operon protein CaiE"/>
    <property type="match status" value="1"/>
</dbReference>
<evidence type="ECO:0000259" key="3">
    <source>
        <dbReference type="Pfam" id="PF00294"/>
    </source>
</evidence>
<dbReference type="GO" id="GO:0009853">
    <property type="term" value="P:photorespiration"/>
    <property type="evidence" value="ECO:0007669"/>
    <property type="project" value="UniProtKB-ARBA"/>
</dbReference>
<comment type="similarity">
    <text evidence="1">Belongs to the gamma-class carbonic anhydrase family.</text>
</comment>
<dbReference type="Pfam" id="PF00294">
    <property type="entry name" value="PfkB"/>
    <property type="match status" value="1"/>
</dbReference>
<dbReference type="Gene3D" id="3.30.1110.10">
    <property type="match status" value="1"/>
</dbReference>
<dbReference type="GO" id="GO:0031966">
    <property type="term" value="C:mitochondrial membrane"/>
    <property type="evidence" value="ECO:0007669"/>
    <property type="project" value="UniProtKB-SubCell"/>
</dbReference>
<dbReference type="SUPFAM" id="SSF51161">
    <property type="entry name" value="Trimeric LpxA-like enzymes"/>
    <property type="match status" value="1"/>
</dbReference>
<dbReference type="Proteomes" id="UP000467840">
    <property type="component" value="Chromosome 14"/>
</dbReference>
<dbReference type="InterPro" id="IPR050484">
    <property type="entry name" value="Transf_Hexapept/Carb_Anhydrase"/>
</dbReference>
<dbReference type="InterPro" id="IPR047324">
    <property type="entry name" value="LbH_gamma_CA-like"/>
</dbReference>
<comment type="subcellular location">
    <subcellularLocation>
        <location evidence="2">Mitochondrion membrane</location>
        <topology evidence="2">Peripheral membrane protein</topology>
        <orientation evidence="2">Matrix side</orientation>
    </subcellularLocation>
</comment>
<dbReference type="CDD" id="cd04645">
    <property type="entry name" value="LbH_gamma_CA_like"/>
    <property type="match status" value="1"/>
</dbReference>
<dbReference type="EMBL" id="JAAGAX010000006">
    <property type="protein sequence ID" value="KAF2309997.1"/>
    <property type="molecule type" value="Genomic_DNA"/>
</dbReference>
<accession>A0A6A6MAT5</accession>
<evidence type="ECO:0000256" key="2">
    <source>
        <dbReference type="ARBA" id="ARBA00034694"/>
    </source>
</evidence>
<evidence type="ECO:0000256" key="1">
    <source>
        <dbReference type="ARBA" id="ARBA00023595"/>
    </source>
</evidence>
<dbReference type="AlphaFoldDB" id="A0A6A6MAT5"/>
<evidence type="ECO:0000313" key="4">
    <source>
        <dbReference type="EMBL" id="KAF2309997.1"/>
    </source>
</evidence>
<proteinExistence type="inferred from homology"/>
<dbReference type="InterPro" id="IPR011004">
    <property type="entry name" value="Trimer_LpxA-like_sf"/>
</dbReference>
<keyword evidence="5" id="KW-1185">Reference proteome</keyword>
<dbReference type="InterPro" id="IPR029056">
    <property type="entry name" value="Ribokinase-like"/>
</dbReference>
<comment type="caution">
    <text evidence="4">The sequence shown here is derived from an EMBL/GenBank/DDBJ whole genome shotgun (WGS) entry which is preliminary data.</text>
</comment>
<dbReference type="SUPFAM" id="SSF53613">
    <property type="entry name" value="Ribokinase-like"/>
    <property type="match status" value="1"/>
</dbReference>
<evidence type="ECO:0000313" key="5">
    <source>
        <dbReference type="Proteomes" id="UP000467840"/>
    </source>
</evidence>
<reference evidence="4 5" key="1">
    <citation type="journal article" date="2020" name="Mol. Plant">
        <title>The Chromosome-Based Rubber Tree Genome Provides New Insights into Spurge Genome Evolution and Rubber Biosynthesis.</title>
        <authorList>
            <person name="Liu J."/>
            <person name="Shi C."/>
            <person name="Shi C.C."/>
            <person name="Li W."/>
            <person name="Zhang Q.J."/>
            <person name="Zhang Y."/>
            <person name="Li K."/>
            <person name="Lu H.F."/>
            <person name="Shi C."/>
            <person name="Zhu S.T."/>
            <person name="Xiao Z.Y."/>
            <person name="Nan H."/>
            <person name="Yue Y."/>
            <person name="Zhu X.G."/>
            <person name="Wu Y."/>
            <person name="Hong X.N."/>
            <person name="Fan G.Y."/>
            <person name="Tong Y."/>
            <person name="Zhang D."/>
            <person name="Mao C.L."/>
            <person name="Liu Y.L."/>
            <person name="Hao S.J."/>
            <person name="Liu W.Q."/>
            <person name="Lv M.Q."/>
            <person name="Zhang H.B."/>
            <person name="Liu Y."/>
            <person name="Hu-Tang G.R."/>
            <person name="Wang J.P."/>
            <person name="Wang J.H."/>
            <person name="Sun Y.H."/>
            <person name="Ni S.B."/>
            <person name="Chen W.B."/>
            <person name="Zhang X.C."/>
            <person name="Jiao Y.N."/>
            <person name="Eichler E.E."/>
            <person name="Li G.H."/>
            <person name="Liu X."/>
            <person name="Gao L.Z."/>
        </authorList>
    </citation>
    <scope>NUCLEOTIDE SEQUENCE [LARGE SCALE GENOMIC DNA]</scope>
    <source>
        <strain evidence="5">cv. GT1</strain>
        <tissue evidence="4">Leaf</tissue>
    </source>
</reference>
<organism evidence="4 5">
    <name type="scientific">Hevea brasiliensis</name>
    <name type="common">Para rubber tree</name>
    <name type="synonym">Siphonia brasiliensis</name>
    <dbReference type="NCBI Taxonomy" id="3981"/>
    <lineage>
        <taxon>Eukaryota</taxon>
        <taxon>Viridiplantae</taxon>
        <taxon>Streptophyta</taxon>
        <taxon>Embryophyta</taxon>
        <taxon>Tracheophyta</taxon>
        <taxon>Spermatophyta</taxon>
        <taxon>Magnoliopsida</taxon>
        <taxon>eudicotyledons</taxon>
        <taxon>Gunneridae</taxon>
        <taxon>Pentapetalae</taxon>
        <taxon>rosids</taxon>
        <taxon>fabids</taxon>
        <taxon>Malpighiales</taxon>
        <taxon>Euphorbiaceae</taxon>
        <taxon>Crotonoideae</taxon>
        <taxon>Micrandreae</taxon>
        <taxon>Hevea</taxon>
    </lineage>
</organism>
<dbReference type="Gene3D" id="2.160.10.10">
    <property type="entry name" value="Hexapeptide repeat proteins"/>
    <property type="match status" value="1"/>
</dbReference>
<dbReference type="CDD" id="cd01168">
    <property type="entry name" value="adenosine_kinase"/>
    <property type="match status" value="1"/>
</dbReference>
<dbReference type="PANTHER" id="PTHR13061">
    <property type="entry name" value="DYNACTIN SUBUNIT P25"/>
    <property type="match status" value="1"/>
</dbReference>
<feature type="domain" description="Carbohydrate kinase PfkB" evidence="3">
    <location>
        <begin position="334"/>
        <end position="536"/>
    </location>
</feature>